<dbReference type="RefSeq" id="WP_379866505.1">
    <property type="nucleotide sequence ID" value="NZ_JBHTBW010000052.1"/>
</dbReference>
<dbReference type="EMBL" id="JBHTBW010000052">
    <property type="protein sequence ID" value="MFC7442557.1"/>
    <property type="molecule type" value="Genomic_DNA"/>
</dbReference>
<evidence type="ECO:0000313" key="4">
    <source>
        <dbReference type="Proteomes" id="UP001596500"/>
    </source>
</evidence>
<gene>
    <name evidence="3" type="ORF">ACFQNG_15840</name>
</gene>
<dbReference type="Proteomes" id="UP001596500">
    <property type="component" value="Unassembled WGS sequence"/>
</dbReference>
<evidence type="ECO:0000256" key="1">
    <source>
        <dbReference type="ARBA" id="ARBA00007689"/>
    </source>
</evidence>
<name>A0ABW2RND9_9BACL</name>
<dbReference type="Gene3D" id="3.30.70.1060">
    <property type="entry name" value="Dimeric alpha+beta barrel"/>
    <property type="match status" value="1"/>
</dbReference>
<dbReference type="PANTHER" id="PTHR37828:SF1">
    <property type="entry name" value="YCII-RELATED DOMAIN-CONTAINING PROTEIN"/>
    <property type="match status" value="1"/>
</dbReference>
<accession>A0ABW2RND9</accession>
<reference evidence="4" key="1">
    <citation type="journal article" date="2019" name="Int. J. Syst. Evol. Microbiol.">
        <title>The Global Catalogue of Microorganisms (GCM) 10K type strain sequencing project: providing services to taxonomists for standard genome sequencing and annotation.</title>
        <authorList>
            <consortium name="The Broad Institute Genomics Platform"/>
            <consortium name="The Broad Institute Genome Sequencing Center for Infectious Disease"/>
            <person name="Wu L."/>
            <person name="Ma J."/>
        </authorList>
    </citation>
    <scope>NUCLEOTIDE SEQUENCE [LARGE SCALE GENOMIC DNA]</scope>
    <source>
        <strain evidence="4">CGMCC 1.12942</strain>
    </source>
</reference>
<protein>
    <submittedName>
        <fullName evidence="3">YciI family protein</fullName>
    </submittedName>
</protein>
<dbReference type="PANTHER" id="PTHR37828">
    <property type="entry name" value="GSR2449 PROTEIN"/>
    <property type="match status" value="1"/>
</dbReference>
<evidence type="ECO:0000313" key="3">
    <source>
        <dbReference type="EMBL" id="MFC7442557.1"/>
    </source>
</evidence>
<sequence>MAYFAAILHMENPEKNQTYRPHHLAYLEELEQQGKIFAKGPFIDGAGGMVIYIADSLEEAKELAEKDPYVIEGVRRLELHEWKMVRA</sequence>
<organism evidence="3 4">
    <name type="scientific">Laceyella putida</name>
    <dbReference type="NCBI Taxonomy" id="110101"/>
    <lineage>
        <taxon>Bacteria</taxon>
        <taxon>Bacillati</taxon>
        <taxon>Bacillota</taxon>
        <taxon>Bacilli</taxon>
        <taxon>Bacillales</taxon>
        <taxon>Thermoactinomycetaceae</taxon>
        <taxon>Laceyella</taxon>
    </lineage>
</organism>
<dbReference type="Pfam" id="PF03795">
    <property type="entry name" value="YCII"/>
    <property type="match status" value="1"/>
</dbReference>
<evidence type="ECO:0000259" key="2">
    <source>
        <dbReference type="Pfam" id="PF03795"/>
    </source>
</evidence>
<comment type="caution">
    <text evidence="3">The sequence shown here is derived from an EMBL/GenBank/DDBJ whole genome shotgun (WGS) entry which is preliminary data.</text>
</comment>
<proteinExistence type="inferred from homology"/>
<dbReference type="SUPFAM" id="SSF54909">
    <property type="entry name" value="Dimeric alpha+beta barrel"/>
    <property type="match status" value="1"/>
</dbReference>
<comment type="similarity">
    <text evidence="1">Belongs to the YciI family.</text>
</comment>
<dbReference type="InterPro" id="IPR005545">
    <property type="entry name" value="YCII"/>
</dbReference>
<dbReference type="InterPro" id="IPR011008">
    <property type="entry name" value="Dimeric_a/b-barrel"/>
</dbReference>
<keyword evidence="4" id="KW-1185">Reference proteome</keyword>
<feature type="domain" description="YCII-related" evidence="2">
    <location>
        <begin position="5"/>
        <end position="83"/>
    </location>
</feature>